<organism evidence="6 7">
    <name type="scientific">Rhodocollybia butyracea</name>
    <dbReference type="NCBI Taxonomy" id="206335"/>
    <lineage>
        <taxon>Eukaryota</taxon>
        <taxon>Fungi</taxon>
        <taxon>Dikarya</taxon>
        <taxon>Basidiomycota</taxon>
        <taxon>Agaricomycotina</taxon>
        <taxon>Agaricomycetes</taxon>
        <taxon>Agaricomycetidae</taxon>
        <taxon>Agaricales</taxon>
        <taxon>Marasmiineae</taxon>
        <taxon>Omphalotaceae</taxon>
        <taxon>Rhodocollybia</taxon>
    </lineage>
</organism>
<evidence type="ECO:0000313" key="7">
    <source>
        <dbReference type="Proteomes" id="UP000772434"/>
    </source>
</evidence>
<comment type="caution">
    <text evidence="6">The sequence shown here is derived from an EMBL/GenBank/DDBJ whole genome shotgun (WGS) entry which is preliminary data.</text>
</comment>
<keyword evidence="4" id="KW-0560">Oxidoreductase</keyword>
<gene>
    <name evidence="6" type="ORF">BDP27DRAFT_1324120</name>
</gene>
<dbReference type="PANTHER" id="PTHR43004:SF19">
    <property type="entry name" value="BINDING MONOOXYGENASE, PUTATIVE (JCVI)-RELATED"/>
    <property type="match status" value="1"/>
</dbReference>
<evidence type="ECO:0000256" key="1">
    <source>
        <dbReference type="ARBA" id="ARBA00001974"/>
    </source>
</evidence>
<keyword evidence="2" id="KW-0285">Flavoprotein</keyword>
<dbReference type="InterPro" id="IPR050641">
    <property type="entry name" value="RIFMO-like"/>
</dbReference>
<reference evidence="6" key="1">
    <citation type="submission" date="2020-11" db="EMBL/GenBank/DDBJ databases">
        <authorList>
            <consortium name="DOE Joint Genome Institute"/>
            <person name="Ahrendt S."/>
            <person name="Riley R."/>
            <person name="Andreopoulos W."/>
            <person name="Labutti K."/>
            <person name="Pangilinan J."/>
            <person name="Ruiz-Duenas F.J."/>
            <person name="Barrasa J.M."/>
            <person name="Sanchez-Garcia M."/>
            <person name="Camarero S."/>
            <person name="Miyauchi S."/>
            <person name="Serrano A."/>
            <person name="Linde D."/>
            <person name="Babiker R."/>
            <person name="Drula E."/>
            <person name="Ayuso-Fernandez I."/>
            <person name="Pacheco R."/>
            <person name="Padilla G."/>
            <person name="Ferreira P."/>
            <person name="Barriuso J."/>
            <person name="Kellner H."/>
            <person name="Castanera R."/>
            <person name="Alfaro M."/>
            <person name="Ramirez L."/>
            <person name="Pisabarro A.G."/>
            <person name="Kuo A."/>
            <person name="Tritt A."/>
            <person name="Lipzen A."/>
            <person name="He G."/>
            <person name="Yan M."/>
            <person name="Ng V."/>
            <person name="Cullen D."/>
            <person name="Martin F."/>
            <person name="Rosso M.-N."/>
            <person name="Henrissat B."/>
            <person name="Hibbett D."/>
            <person name="Martinez A.T."/>
            <person name="Grigoriev I.V."/>
        </authorList>
    </citation>
    <scope>NUCLEOTIDE SEQUENCE</scope>
    <source>
        <strain evidence="6">AH 40177</strain>
    </source>
</reference>
<dbReference type="GO" id="GO:0071949">
    <property type="term" value="F:FAD binding"/>
    <property type="evidence" value="ECO:0007669"/>
    <property type="project" value="InterPro"/>
</dbReference>
<keyword evidence="3" id="KW-0274">FAD</keyword>
<evidence type="ECO:0000256" key="3">
    <source>
        <dbReference type="ARBA" id="ARBA00022827"/>
    </source>
</evidence>
<dbReference type="Pfam" id="PF01494">
    <property type="entry name" value="FAD_binding_3"/>
    <property type="match status" value="1"/>
</dbReference>
<dbReference type="GO" id="GO:0016709">
    <property type="term" value="F:oxidoreductase activity, acting on paired donors, with incorporation or reduction of molecular oxygen, NAD(P)H as one donor, and incorporation of one atom of oxygen"/>
    <property type="evidence" value="ECO:0007669"/>
    <property type="project" value="UniProtKB-ARBA"/>
</dbReference>
<dbReference type="Gene3D" id="3.50.50.60">
    <property type="entry name" value="FAD/NAD(P)-binding domain"/>
    <property type="match status" value="1"/>
</dbReference>
<dbReference type="EMBL" id="JADNRY010000042">
    <property type="protein sequence ID" value="KAF9070285.1"/>
    <property type="molecule type" value="Genomic_DNA"/>
</dbReference>
<evidence type="ECO:0000313" key="6">
    <source>
        <dbReference type="EMBL" id="KAF9070285.1"/>
    </source>
</evidence>
<dbReference type="InterPro" id="IPR002938">
    <property type="entry name" value="FAD-bd"/>
</dbReference>
<dbReference type="PRINTS" id="PR00420">
    <property type="entry name" value="RNGMNOXGNASE"/>
</dbReference>
<evidence type="ECO:0000259" key="5">
    <source>
        <dbReference type="Pfam" id="PF01494"/>
    </source>
</evidence>
<evidence type="ECO:0000256" key="4">
    <source>
        <dbReference type="ARBA" id="ARBA00023002"/>
    </source>
</evidence>
<keyword evidence="7" id="KW-1185">Reference proteome</keyword>
<feature type="domain" description="FAD-binding" evidence="5">
    <location>
        <begin position="7"/>
        <end position="376"/>
    </location>
</feature>
<dbReference type="AlphaFoldDB" id="A0A9P5PYC2"/>
<name>A0A9P5PYC2_9AGAR</name>
<dbReference type="Gene3D" id="3.30.70.2450">
    <property type="match status" value="1"/>
</dbReference>
<dbReference type="InterPro" id="IPR036188">
    <property type="entry name" value="FAD/NAD-bd_sf"/>
</dbReference>
<evidence type="ECO:0000256" key="2">
    <source>
        <dbReference type="ARBA" id="ARBA00022630"/>
    </source>
</evidence>
<sequence>MPLPDTTQVLVVGAGPNGLACALTLATLGIKATVVEARSGRSDGARGCLIHARTLEVLKTIGLSDNLKDIGIQSRGIIFHAKTNPIFNVDIAGLSEFTEFPFILLTPQSEAERIFEENLLNHGVEVIRNSKVIGLREGTSNVEGLQVSFEDGSSIRASYVVGADGARSTVRTLAGISFKDPSTKIMYDENPASAMFMQITLADVILDIDASIEIRRDVVSWYLNGRIMFCPLDPPESLVVDKHESFWRIAIAIPPGSSTTPPRYPDHAYIQSEINERKPWKGSIRLDQLRTAATYRVRSAVADTFFKTIGNGKILLVGDSAHVHSPTGGQGMNLGICDAVALGRAIAEHIRGSQDDAVLADYSVMRKRTAIQVIEATKRMTAVVNIPNGWLRRIANILMYAVSFITPVRRKIAWRLGGLTYRD</sequence>
<dbReference type="SUPFAM" id="SSF51905">
    <property type="entry name" value="FAD/NAD(P)-binding domain"/>
    <property type="match status" value="1"/>
</dbReference>
<proteinExistence type="predicted"/>
<dbReference type="OrthoDB" id="2690153at2759"/>
<dbReference type="PANTHER" id="PTHR43004">
    <property type="entry name" value="TRK SYSTEM POTASSIUM UPTAKE PROTEIN"/>
    <property type="match status" value="1"/>
</dbReference>
<protein>
    <recommendedName>
        <fullName evidence="5">FAD-binding domain-containing protein</fullName>
    </recommendedName>
</protein>
<accession>A0A9P5PYC2</accession>
<comment type="cofactor">
    <cofactor evidence="1">
        <name>FAD</name>
        <dbReference type="ChEBI" id="CHEBI:57692"/>
    </cofactor>
</comment>
<dbReference type="Proteomes" id="UP000772434">
    <property type="component" value="Unassembled WGS sequence"/>
</dbReference>